<reference evidence="2 3" key="1">
    <citation type="journal article" date="2014" name="Appl. Environ. Microbiol.">
        <title>Profile of Secreted Hydrolases, Associated Proteins, and SlpA in Thermoanaerobacterium saccharolyticum during the Degradation of Hemicellulose.</title>
        <authorList>
            <person name="Currie D.H."/>
            <person name="Guss A.M."/>
            <person name="Herring C.D."/>
            <person name="Giannone R.J."/>
            <person name="Johnson C.M."/>
            <person name="Lankford P.K."/>
            <person name="Brown S.D."/>
            <person name="Hettich R.L."/>
            <person name="Lynd L.R."/>
        </authorList>
    </citation>
    <scope>NUCLEOTIDE SEQUENCE [LARGE SCALE GENOMIC DNA]</scope>
    <source>
        <strain evidence="3">DSM 8691 / JW/SL-YS485</strain>
    </source>
</reference>
<feature type="domain" description="PucR C-terminal helix-turn-helix" evidence="1">
    <location>
        <begin position="286"/>
        <end position="340"/>
    </location>
</feature>
<dbReference type="PATRIC" id="fig|1094508.3.peg.1250"/>
<dbReference type="InterPro" id="IPR042070">
    <property type="entry name" value="PucR_C-HTH_sf"/>
</dbReference>
<name>I3VUQ2_THESW</name>
<dbReference type="Proteomes" id="UP000006178">
    <property type="component" value="Chromosome"/>
</dbReference>
<dbReference type="Gene3D" id="1.10.10.2840">
    <property type="entry name" value="PucR C-terminal helix-turn-helix domain"/>
    <property type="match status" value="1"/>
</dbReference>
<dbReference type="BioCyc" id="TSAC1094508:GLMA-1260-MONOMER"/>
<dbReference type="InterPro" id="IPR009057">
    <property type="entry name" value="Homeodomain-like_sf"/>
</dbReference>
<dbReference type="PANTHER" id="PTHR33744">
    <property type="entry name" value="CARBOHYDRATE DIACID REGULATOR"/>
    <property type="match status" value="1"/>
</dbReference>
<accession>I3VUQ2</accession>
<organism evidence="2 3">
    <name type="scientific">Thermoanaerobacterium saccharolyticum (strain DSM 8691 / JW/SL-YS485)</name>
    <dbReference type="NCBI Taxonomy" id="1094508"/>
    <lineage>
        <taxon>Bacteria</taxon>
        <taxon>Bacillati</taxon>
        <taxon>Bacillota</taxon>
        <taxon>Clostridia</taxon>
        <taxon>Thermoanaerobacterales</taxon>
        <taxon>Thermoanaerobacteraceae</taxon>
        <taxon>Thermoanaerobacterium</taxon>
    </lineage>
</organism>
<dbReference type="STRING" id="1094508.Tsac_1236"/>
<sequence length="349" mass="40834">MSIYDNIKKAVRDFQRYVDVPIYLIDKDGKLIFSGEENSLKKEGIFVVNREFIDKKDVYECQAMTFYNIFVNGWRFLTVGVKGTGEKARNIVMLLSMSFEHMANQLSKEDLLLKLLLGDLKDDEMEYYFQKFKIEEKELYRVIIIESSEQIYDAYKMVGHIFEKNSYQTIILSENRFAVLLVETALTDVDMAAKTLKDTIESEIYIRIDMGVSNKAYNFKEISKGYDEASTALKFGKKIDNNEKGIYFYRSYALEELLLKLSDDDIKRFLMAFTDGNLDYFNDDELVTTLNAFFRNSLNLSETSRDLYIHRNTLVYRLDKIHKLTGFDPKQFNDAVILKVLMTFAKFLP</sequence>
<evidence type="ECO:0000313" key="3">
    <source>
        <dbReference type="Proteomes" id="UP000006178"/>
    </source>
</evidence>
<protein>
    <submittedName>
        <fullName evidence="2">Transcriptional regulator, CdaR</fullName>
    </submittedName>
</protein>
<dbReference type="RefSeq" id="WP_014758128.1">
    <property type="nucleotide sequence ID" value="NC_017992.1"/>
</dbReference>
<gene>
    <name evidence="2" type="ordered locus">Tsac_1236</name>
</gene>
<evidence type="ECO:0000313" key="2">
    <source>
        <dbReference type="EMBL" id="AFK86247.1"/>
    </source>
</evidence>
<dbReference type="AlphaFoldDB" id="I3VUQ2"/>
<dbReference type="Pfam" id="PF13556">
    <property type="entry name" value="HTH_30"/>
    <property type="match status" value="1"/>
</dbReference>
<dbReference type="InterPro" id="IPR051448">
    <property type="entry name" value="CdaR-like_regulators"/>
</dbReference>
<dbReference type="InterPro" id="IPR025736">
    <property type="entry name" value="PucR_C-HTH_dom"/>
</dbReference>
<dbReference type="KEGG" id="tsh:Tsac_1236"/>
<keyword evidence="3" id="KW-1185">Reference proteome</keyword>
<evidence type="ECO:0000259" key="1">
    <source>
        <dbReference type="Pfam" id="PF13556"/>
    </source>
</evidence>
<proteinExistence type="predicted"/>
<dbReference type="SUPFAM" id="SSF46689">
    <property type="entry name" value="Homeodomain-like"/>
    <property type="match status" value="1"/>
</dbReference>
<dbReference type="eggNOG" id="COG3835">
    <property type="taxonomic scope" value="Bacteria"/>
</dbReference>
<dbReference type="PANTHER" id="PTHR33744:SF15">
    <property type="entry name" value="CARBOHYDRATE DIACID REGULATOR"/>
    <property type="match status" value="1"/>
</dbReference>
<dbReference type="EMBL" id="CP003184">
    <property type="protein sequence ID" value="AFK86247.1"/>
    <property type="molecule type" value="Genomic_DNA"/>
</dbReference>